<comment type="caution">
    <text evidence="1">The sequence shown here is derived from an EMBL/GenBank/DDBJ whole genome shotgun (WGS) entry which is preliminary data.</text>
</comment>
<dbReference type="Gene3D" id="2.60.120.370">
    <property type="entry name" value="YhcH/YjgK/YiaL"/>
    <property type="match status" value="1"/>
</dbReference>
<name>A0ABV6DR69_9BACL</name>
<proteinExistence type="predicted"/>
<dbReference type="EMBL" id="JBHLWN010000081">
    <property type="protein sequence ID" value="MFC0215097.1"/>
    <property type="molecule type" value="Genomic_DNA"/>
</dbReference>
<dbReference type="NCBIfam" id="TIGR00022">
    <property type="entry name" value="YhcH/YjgK/YiaL family protein"/>
    <property type="match status" value="1"/>
</dbReference>
<dbReference type="SUPFAM" id="SSF51197">
    <property type="entry name" value="Clavaminate synthase-like"/>
    <property type="match status" value="1"/>
</dbReference>
<accession>A0ABV6DR69</accession>
<evidence type="ECO:0000313" key="2">
    <source>
        <dbReference type="Proteomes" id="UP001589776"/>
    </source>
</evidence>
<evidence type="ECO:0000313" key="1">
    <source>
        <dbReference type="EMBL" id="MFC0215097.1"/>
    </source>
</evidence>
<dbReference type="Proteomes" id="UP001589776">
    <property type="component" value="Unassembled WGS sequence"/>
</dbReference>
<dbReference type="InterPro" id="IPR037012">
    <property type="entry name" value="NanQ/TabA/YiaL_sf"/>
</dbReference>
<organism evidence="1 2">
    <name type="scientific">Paenibacillus chartarius</name>
    <dbReference type="NCBI Taxonomy" id="747481"/>
    <lineage>
        <taxon>Bacteria</taxon>
        <taxon>Bacillati</taxon>
        <taxon>Bacillota</taxon>
        <taxon>Bacilli</taxon>
        <taxon>Bacillales</taxon>
        <taxon>Paenibacillaceae</taxon>
        <taxon>Paenibacillus</taxon>
    </lineage>
</organism>
<protein>
    <submittedName>
        <fullName evidence="1">YhcH/YjgK/YiaL family protein</fullName>
    </submittedName>
</protein>
<gene>
    <name evidence="1" type="ORF">ACFFK0_22120</name>
</gene>
<dbReference type="PANTHER" id="PTHR34986:SF1">
    <property type="entry name" value="PROTEIN YIAL"/>
    <property type="match status" value="1"/>
</dbReference>
<dbReference type="RefSeq" id="WP_377472538.1">
    <property type="nucleotide sequence ID" value="NZ_JBHLWN010000081.1"/>
</dbReference>
<sequence>MIFSDIRLFEEEKHTYPAAVRRGLEYIRSQDFSRMELGKYSIEGDDMFALVQEMNTGPKSERKPESHRKYLDIQYLVSGTEIIGVGKKNEANEVLEDDLANRDIVFYRNLTDETDLLLKPGMFAVFYPTDVHRPGVMAASEERIRKVVIKIAMSLL</sequence>
<dbReference type="InterPro" id="IPR004375">
    <property type="entry name" value="NanQ/TabA/YiaL"/>
</dbReference>
<dbReference type="PANTHER" id="PTHR34986">
    <property type="entry name" value="EVOLVED BETA-GALACTOSIDASE SUBUNIT BETA"/>
    <property type="match status" value="1"/>
</dbReference>
<keyword evidence="2" id="KW-1185">Reference proteome</keyword>
<dbReference type="Pfam" id="PF04074">
    <property type="entry name" value="DUF386"/>
    <property type="match status" value="1"/>
</dbReference>
<reference evidence="1 2" key="1">
    <citation type="submission" date="2024-09" db="EMBL/GenBank/DDBJ databases">
        <authorList>
            <person name="Sun Q."/>
            <person name="Mori K."/>
        </authorList>
    </citation>
    <scope>NUCLEOTIDE SEQUENCE [LARGE SCALE GENOMIC DNA]</scope>
    <source>
        <strain evidence="1 2">CCM 7759</strain>
    </source>
</reference>